<reference evidence="1 2" key="1">
    <citation type="submission" date="2020-01" db="EMBL/GenBank/DDBJ databases">
        <title>Patterns of diversity and host range of bacteriophage communities associated with bean-nodulatin bacteria.</title>
        <authorList>
            <person name="Vann Cauwenberghe J."/>
            <person name="Santamaria R.I."/>
            <person name="Bustos P."/>
            <person name="Juarez S."/>
            <person name="Gonzalez V."/>
        </authorList>
    </citation>
    <scope>NUCLEOTIDE SEQUENCE [LARGE SCALE GENOMIC DNA]</scope>
    <source>
        <strain evidence="2">RHph</strain>
    </source>
</reference>
<sequence length="105" mass="12284">MTQIQEFPPLRNVRMMKCLDGSLFMYNTMAFAIFEPREGVYVLSACYETGDLYISELFSYAIAEEITPDAFSLNSFKIPLTKFFLYKDWLESLGFEITIEINFKE</sequence>
<evidence type="ECO:0000313" key="1">
    <source>
        <dbReference type="EMBL" id="QIG73527.1"/>
    </source>
</evidence>
<protein>
    <submittedName>
        <fullName evidence="1">Uncharacterized protein</fullName>
    </submittedName>
</protein>
<evidence type="ECO:0000313" key="2">
    <source>
        <dbReference type="Proteomes" id="UP000615696"/>
    </source>
</evidence>
<gene>
    <name evidence="1" type="ORF">EVC04_090</name>
</gene>
<dbReference type="Proteomes" id="UP000615696">
    <property type="component" value="Segment"/>
</dbReference>
<proteinExistence type="predicted"/>
<accession>A0A7S5R9E4</accession>
<organism evidence="1 2">
    <name type="scientific">Rhizobium phage RHph_I1_9</name>
    <dbReference type="NCBI Taxonomy" id="2509729"/>
    <lineage>
        <taxon>Viruses</taxon>
        <taxon>Duplodnaviria</taxon>
        <taxon>Heunggongvirae</taxon>
        <taxon>Uroviricota</taxon>
        <taxon>Caudoviricetes</taxon>
        <taxon>Pootjesviridae</taxon>
        <taxon>Staniewskivirinae</taxon>
        <taxon>Trinifflemingvirus</taxon>
        <taxon>Trinifflemingvirus I19</taxon>
    </lineage>
</organism>
<name>A0A7S5R9E4_9CAUD</name>
<dbReference type="EMBL" id="MN988532">
    <property type="protein sequence ID" value="QIG73527.1"/>
    <property type="molecule type" value="Genomic_DNA"/>
</dbReference>
<keyword evidence="2" id="KW-1185">Reference proteome</keyword>